<dbReference type="InterPro" id="IPR052208">
    <property type="entry name" value="DmX-like/RAVE_component"/>
</dbReference>
<evidence type="ECO:0000313" key="2">
    <source>
        <dbReference type="EMBL" id="KIH57837.1"/>
    </source>
</evidence>
<protein>
    <recommendedName>
        <fullName evidence="1">RAVE complex protein Rav1 C-terminal domain-containing protein</fullName>
    </recommendedName>
</protein>
<dbReference type="Pfam" id="PF12234">
    <property type="entry name" value="Rav1p_C"/>
    <property type="match status" value="1"/>
</dbReference>
<dbReference type="PANTHER" id="PTHR13950:SF9">
    <property type="entry name" value="RABCONNECTIN-3A"/>
    <property type="match status" value="1"/>
</dbReference>
<evidence type="ECO:0000313" key="3">
    <source>
        <dbReference type="Proteomes" id="UP000054047"/>
    </source>
</evidence>
<organism evidence="2 3">
    <name type="scientific">Ancylostoma duodenale</name>
    <dbReference type="NCBI Taxonomy" id="51022"/>
    <lineage>
        <taxon>Eukaryota</taxon>
        <taxon>Metazoa</taxon>
        <taxon>Ecdysozoa</taxon>
        <taxon>Nematoda</taxon>
        <taxon>Chromadorea</taxon>
        <taxon>Rhabditida</taxon>
        <taxon>Rhabditina</taxon>
        <taxon>Rhabditomorpha</taxon>
        <taxon>Strongyloidea</taxon>
        <taxon>Ancylostomatidae</taxon>
        <taxon>Ancylostomatinae</taxon>
        <taxon>Ancylostoma</taxon>
    </lineage>
</organism>
<dbReference type="Proteomes" id="UP000054047">
    <property type="component" value="Unassembled WGS sequence"/>
</dbReference>
<feature type="domain" description="RAVE complex protein Rav1 C-terminal" evidence="1">
    <location>
        <begin position="19"/>
        <end position="119"/>
    </location>
</feature>
<dbReference type="InterPro" id="IPR022033">
    <property type="entry name" value="Rav1p_C"/>
</dbReference>
<sequence length="237" mass="26574">MHLLAIADTLSHFSTDVMDKLTQANAGLAKAAFQQNQDPMDSSLYYLSLKKKNVLTHLFKTVRNQQMADFFMQDFNTEHWRKVAAKNAFVLMSKQRFQHAAAFFLLSGSLKDAIQTIFRISTHNRGCSRRCSADTLRCYRLYFRTAAEHMAHGCPMLALDVLSRLPKNISMVKDGSLRTLLGAKDAAGTPDVIAQHLKFVASLRILTEELSTLASGFEVDGGQLRFQVLYLSSFSSL</sequence>
<gene>
    <name evidence="2" type="ORF">ANCDUO_11970</name>
</gene>
<evidence type="ECO:0000259" key="1">
    <source>
        <dbReference type="Pfam" id="PF12234"/>
    </source>
</evidence>
<name>A0A0C2D6U4_9BILA</name>
<accession>A0A0C2D6U4</accession>
<dbReference type="PANTHER" id="PTHR13950">
    <property type="entry name" value="RABCONNECTIN-RELATED"/>
    <property type="match status" value="1"/>
</dbReference>
<dbReference type="OrthoDB" id="342131at2759"/>
<reference evidence="2 3" key="1">
    <citation type="submission" date="2013-12" db="EMBL/GenBank/DDBJ databases">
        <title>Draft genome of the parsitic nematode Ancylostoma duodenale.</title>
        <authorList>
            <person name="Mitreva M."/>
        </authorList>
    </citation>
    <scope>NUCLEOTIDE SEQUENCE [LARGE SCALE GENOMIC DNA]</scope>
    <source>
        <strain evidence="2 3">Zhejiang</strain>
    </source>
</reference>
<dbReference type="EMBL" id="KN733886">
    <property type="protein sequence ID" value="KIH57837.1"/>
    <property type="molecule type" value="Genomic_DNA"/>
</dbReference>
<dbReference type="AlphaFoldDB" id="A0A0C2D6U4"/>
<dbReference type="GO" id="GO:0007035">
    <property type="term" value="P:vacuolar acidification"/>
    <property type="evidence" value="ECO:0007669"/>
    <property type="project" value="TreeGrafter"/>
</dbReference>
<keyword evidence="3" id="KW-1185">Reference proteome</keyword>
<proteinExistence type="predicted"/>
<dbReference type="GO" id="GO:0043291">
    <property type="term" value="C:RAVE complex"/>
    <property type="evidence" value="ECO:0007669"/>
    <property type="project" value="TreeGrafter"/>
</dbReference>